<dbReference type="STRING" id="797209.GCA_000376445_04408"/>
<feature type="transmembrane region" description="Helical" evidence="1">
    <location>
        <begin position="183"/>
        <end position="205"/>
    </location>
</feature>
<reference evidence="3" key="2">
    <citation type="submission" date="2016-11" db="EMBL/GenBank/DDBJ databases">
        <authorList>
            <person name="Jaros S."/>
            <person name="Januszkiewicz K."/>
            <person name="Wedrychowicz H."/>
        </authorList>
    </citation>
    <scope>NUCLEOTIDE SEQUENCE [LARGE SCALE GENOMIC DNA]</scope>
    <source>
        <strain evidence="3">DX253</strain>
    </source>
</reference>
<evidence type="ECO:0000256" key="1">
    <source>
        <dbReference type="SAM" id="Phobius"/>
    </source>
</evidence>
<organism evidence="2 4">
    <name type="scientific">Haladaptatus paucihalophilus DX253</name>
    <dbReference type="NCBI Taxonomy" id="797209"/>
    <lineage>
        <taxon>Archaea</taxon>
        <taxon>Methanobacteriati</taxon>
        <taxon>Methanobacteriota</taxon>
        <taxon>Stenosarchaea group</taxon>
        <taxon>Halobacteria</taxon>
        <taxon>Halobacteriales</taxon>
        <taxon>Haladaptataceae</taxon>
        <taxon>Haladaptatus</taxon>
    </lineage>
</organism>
<dbReference type="Proteomes" id="UP000184203">
    <property type="component" value="Unassembled WGS sequence"/>
</dbReference>
<evidence type="ECO:0000313" key="2">
    <source>
        <dbReference type="EMBL" id="EFW91239.1"/>
    </source>
</evidence>
<dbReference type="AlphaFoldDB" id="E7QWA5"/>
<reference evidence="5" key="3">
    <citation type="submission" date="2016-11" db="EMBL/GenBank/DDBJ databases">
        <authorList>
            <person name="Varghese N."/>
            <person name="Submissions S."/>
        </authorList>
    </citation>
    <scope>NUCLEOTIDE SEQUENCE [LARGE SCALE GENOMIC DNA]</scope>
    <source>
        <strain evidence="5">DX253</strain>
    </source>
</reference>
<feature type="transmembrane region" description="Helical" evidence="1">
    <location>
        <begin position="211"/>
        <end position="230"/>
    </location>
</feature>
<keyword evidence="1" id="KW-0812">Transmembrane</keyword>
<dbReference type="eggNOG" id="arCOG09144">
    <property type="taxonomic scope" value="Archaea"/>
</dbReference>
<feature type="transmembrane region" description="Helical" evidence="1">
    <location>
        <begin position="94"/>
        <end position="114"/>
    </location>
</feature>
<evidence type="ECO:0000313" key="3">
    <source>
        <dbReference type="EMBL" id="SHL66539.1"/>
    </source>
</evidence>
<reference evidence="2 4" key="1">
    <citation type="journal article" date="2014" name="ISME J.">
        <title>Trehalose/2-sulfotrehalose biosynthesis and glycine-betaine uptake are widely spread mechanisms for osmoadaptation in the Halobacteriales.</title>
        <authorList>
            <person name="Youssef N.H."/>
            <person name="Savage-Ashlock K.N."/>
            <person name="McCully A.L."/>
            <person name="Luedtke B."/>
            <person name="Shaw E.I."/>
            <person name="Hoff W.D."/>
            <person name="Elshahed M.S."/>
        </authorList>
    </citation>
    <scope>NUCLEOTIDE SEQUENCE [LARGE SCALE GENOMIC DNA]</scope>
    <source>
        <strain evidence="2 4">DX253</strain>
    </source>
</reference>
<dbReference type="InterPro" id="IPR055941">
    <property type="entry name" value="DUF7519"/>
</dbReference>
<evidence type="ECO:0000313" key="5">
    <source>
        <dbReference type="Proteomes" id="UP000184203"/>
    </source>
</evidence>
<dbReference type="Proteomes" id="UP000003751">
    <property type="component" value="Unassembled WGS sequence"/>
</dbReference>
<sequence length="232" mass="23063">MSAGATRTTTATQRPTRVASGLAVCIALFALWKLGASSLSLALELLGVAAFAAGVGLWRRDWLVSGSVVGFVGVAGFAGSLGVAFSAITKLSGYIRLIPGLIGVIVLALALVPARGTGSRALVKVGTALVFIGVLASGIFNAVTLGTLLLAGAATVVAWDAGEHAINVGEHLGRGQDTHEIELVHVAGTGVVALVAVEAATFSGGVGPSSLSLASLVLLLVAIVLLAVALHD</sequence>
<protein>
    <submittedName>
        <fullName evidence="2">Uncharacterized protein</fullName>
    </submittedName>
</protein>
<dbReference type="EMBL" id="AEMG01000016">
    <property type="protein sequence ID" value="EFW91239.1"/>
    <property type="molecule type" value="Genomic_DNA"/>
</dbReference>
<dbReference type="RefSeq" id="WP_007981260.1">
    <property type="nucleotide sequence ID" value="NZ_AEMG01000016.1"/>
</dbReference>
<keyword evidence="1" id="KW-1133">Transmembrane helix</keyword>
<keyword evidence="5" id="KW-1185">Reference proteome</keyword>
<evidence type="ECO:0000313" key="4">
    <source>
        <dbReference type="Proteomes" id="UP000003751"/>
    </source>
</evidence>
<accession>E7QWA5</accession>
<proteinExistence type="predicted"/>
<gene>
    <name evidence="3" type="ORF">SAMN05444342_4366</name>
    <name evidence="2" type="ORF">ZOD2009_15466</name>
</gene>
<dbReference type="EMBL" id="FRAN01000010">
    <property type="protein sequence ID" value="SHL66539.1"/>
    <property type="molecule type" value="Genomic_DNA"/>
</dbReference>
<name>E7QWA5_HALPU</name>
<keyword evidence="1" id="KW-0472">Membrane</keyword>
<dbReference type="Pfam" id="PF24363">
    <property type="entry name" value="DUF7519"/>
    <property type="match status" value="1"/>
</dbReference>
<feature type="transmembrane region" description="Helical" evidence="1">
    <location>
        <begin position="16"/>
        <end position="32"/>
    </location>
</feature>
<dbReference type="PATRIC" id="fig|797209.4.peg.3056"/>
<feature type="transmembrane region" description="Helical" evidence="1">
    <location>
        <begin position="69"/>
        <end position="88"/>
    </location>
</feature>